<feature type="compositionally biased region" description="Basic and acidic residues" evidence="1">
    <location>
        <begin position="81"/>
        <end position="99"/>
    </location>
</feature>
<gene>
    <name evidence="2" type="ORF">O3P69_001419</name>
</gene>
<dbReference type="EMBL" id="JARAKH010000003">
    <property type="protein sequence ID" value="KAK8404798.1"/>
    <property type="molecule type" value="Genomic_DNA"/>
</dbReference>
<sequence length="310" mass="34479">MTTLNHVSEGRAGGLALPAYDAAHWSPHSPGKDERKVKAKKRHTQGRADTMGRWFYTQKLLYPMKEPTILGQLAEHELESHLPHRIRGEQDQSPKRPDRYQGYTQCYTKSRPLPGLHHLSSAYRDYKLTPSPDKASNTHKEPVSSAITIITASAKYPTPPTSREPHHKPPPPREASQQDSLVVLPPSSPLRPDATPRLARPTHRAASLATPSLCFLLLPPMPACYPLLQLSTCTHARHVKQRGKEGIDAGERAEQKIRKTRPISFAIRPKPAWRSRMHAPYPAGHRACMRGSAGHREGGWAGDIERGPGS</sequence>
<dbReference type="AlphaFoldDB" id="A0AAW0V038"/>
<evidence type="ECO:0000256" key="1">
    <source>
        <dbReference type="SAM" id="MobiDB-lite"/>
    </source>
</evidence>
<keyword evidence="3" id="KW-1185">Reference proteome</keyword>
<dbReference type="Proteomes" id="UP001487740">
    <property type="component" value="Unassembled WGS sequence"/>
</dbReference>
<protein>
    <submittedName>
        <fullName evidence="2">Uncharacterized protein</fullName>
    </submittedName>
</protein>
<accession>A0AAW0V038</accession>
<feature type="region of interest" description="Disordered" evidence="1">
    <location>
        <begin position="81"/>
        <end position="101"/>
    </location>
</feature>
<feature type="region of interest" description="Disordered" evidence="1">
    <location>
        <begin position="21"/>
        <end position="46"/>
    </location>
</feature>
<comment type="caution">
    <text evidence="2">The sequence shown here is derived from an EMBL/GenBank/DDBJ whole genome shotgun (WGS) entry which is preliminary data.</text>
</comment>
<name>A0AAW0V038_SCYPA</name>
<reference evidence="2 3" key="1">
    <citation type="submission" date="2023-03" db="EMBL/GenBank/DDBJ databases">
        <title>High-quality genome of Scylla paramamosain provides insights in environmental adaptation.</title>
        <authorList>
            <person name="Zhang L."/>
        </authorList>
    </citation>
    <scope>NUCLEOTIDE SEQUENCE [LARGE SCALE GENOMIC DNA]</scope>
    <source>
        <strain evidence="2">LZ_2023a</strain>
        <tissue evidence="2">Muscle</tissue>
    </source>
</reference>
<proteinExistence type="predicted"/>
<feature type="region of interest" description="Disordered" evidence="1">
    <location>
        <begin position="155"/>
        <end position="198"/>
    </location>
</feature>
<organism evidence="2 3">
    <name type="scientific">Scylla paramamosain</name>
    <name type="common">Mud crab</name>
    <dbReference type="NCBI Taxonomy" id="85552"/>
    <lineage>
        <taxon>Eukaryota</taxon>
        <taxon>Metazoa</taxon>
        <taxon>Ecdysozoa</taxon>
        <taxon>Arthropoda</taxon>
        <taxon>Crustacea</taxon>
        <taxon>Multicrustacea</taxon>
        <taxon>Malacostraca</taxon>
        <taxon>Eumalacostraca</taxon>
        <taxon>Eucarida</taxon>
        <taxon>Decapoda</taxon>
        <taxon>Pleocyemata</taxon>
        <taxon>Brachyura</taxon>
        <taxon>Eubrachyura</taxon>
        <taxon>Portunoidea</taxon>
        <taxon>Portunidae</taxon>
        <taxon>Portuninae</taxon>
        <taxon>Scylla</taxon>
    </lineage>
</organism>
<evidence type="ECO:0000313" key="2">
    <source>
        <dbReference type="EMBL" id="KAK8404798.1"/>
    </source>
</evidence>
<evidence type="ECO:0000313" key="3">
    <source>
        <dbReference type="Proteomes" id="UP001487740"/>
    </source>
</evidence>